<evidence type="ECO:0000256" key="4">
    <source>
        <dbReference type="ARBA" id="ARBA00022840"/>
    </source>
</evidence>
<sequence length="314" mass="33237">MITVERLSKAYGSKKAINELTFTVPDATVTGFLGPNGSGKSTSMRCILGLDKPTSGRALFDGTPFADIADKSAVAGSLLDAAWFTPERSGRGHLRALAAGAGLPAGRVDDCLELVGLTDAAGKRVKGYSLGMKQRLGIAAALLGNPRHLILDEPVNGLDPEGVSWMRQTIRRLADDGCAVLVSSHLLSEMQQTADRLVVIGKGEMIGEYGLDEFLSGGASIVVASENNAVVAQKLHSMGVEVTGNADLLRAEVPAESDESELRRVIAHTCLRENIAVTHLSTETQNLEQRFLAATAASQEYRSAESTRVHEGAL</sequence>
<evidence type="ECO:0000256" key="3">
    <source>
        <dbReference type="ARBA" id="ARBA00022741"/>
    </source>
</evidence>
<dbReference type="SMART" id="SM00382">
    <property type="entry name" value="AAA"/>
    <property type="match status" value="1"/>
</dbReference>
<name>A0A173LIQ3_9ACTN</name>
<dbReference type="Gene3D" id="3.40.50.300">
    <property type="entry name" value="P-loop containing nucleotide triphosphate hydrolases"/>
    <property type="match status" value="1"/>
</dbReference>
<comment type="similarity">
    <text evidence="1">Belongs to the ABC transporter superfamily.</text>
</comment>
<keyword evidence="4 6" id="KW-0067">ATP-binding</keyword>
<evidence type="ECO:0000313" key="6">
    <source>
        <dbReference type="EMBL" id="ANI92196.1"/>
    </source>
</evidence>
<keyword evidence="7" id="KW-1185">Reference proteome</keyword>
<proteinExistence type="inferred from homology"/>
<evidence type="ECO:0000313" key="7">
    <source>
        <dbReference type="Proteomes" id="UP000186104"/>
    </source>
</evidence>
<dbReference type="Proteomes" id="UP000186104">
    <property type="component" value="Chromosome"/>
</dbReference>
<dbReference type="InterPro" id="IPR017871">
    <property type="entry name" value="ABC_transporter-like_CS"/>
</dbReference>
<accession>A0A173LIQ3</accession>
<dbReference type="SUPFAM" id="SSF52540">
    <property type="entry name" value="P-loop containing nucleoside triphosphate hydrolases"/>
    <property type="match status" value="1"/>
</dbReference>
<organism evidence="6 7">
    <name type="scientific">Dietzia timorensis</name>
    <dbReference type="NCBI Taxonomy" id="499555"/>
    <lineage>
        <taxon>Bacteria</taxon>
        <taxon>Bacillati</taxon>
        <taxon>Actinomycetota</taxon>
        <taxon>Actinomycetes</taxon>
        <taxon>Mycobacteriales</taxon>
        <taxon>Dietziaceae</taxon>
        <taxon>Dietzia</taxon>
    </lineage>
</organism>
<dbReference type="Pfam" id="PF00005">
    <property type="entry name" value="ABC_tran"/>
    <property type="match status" value="1"/>
</dbReference>
<dbReference type="STRING" id="499555.BJL86_1414"/>
<dbReference type="GO" id="GO:0016887">
    <property type="term" value="F:ATP hydrolysis activity"/>
    <property type="evidence" value="ECO:0007669"/>
    <property type="project" value="InterPro"/>
</dbReference>
<feature type="domain" description="ABC transporter" evidence="5">
    <location>
        <begin position="2"/>
        <end position="227"/>
    </location>
</feature>
<dbReference type="GO" id="GO:0005524">
    <property type="term" value="F:ATP binding"/>
    <property type="evidence" value="ECO:0007669"/>
    <property type="project" value="UniProtKB-KW"/>
</dbReference>
<dbReference type="AlphaFoldDB" id="A0A173LIQ3"/>
<dbReference type="PROSITE" id="PS50893">
    <property type="entry name" value="ABC_TRANSPORTER_2"/>
    <property type="match status" value="1"/>
</dbReference>
<dbReference type="EMBL" id="CP015961">
    <property type="protein sequence ID" value="ANI92196.1"/>
    <property type="molecule type" value="Genomic_DNA"/>
</dbReference>
<protein>
    <submittedName>
        <fullName evidence="6">Putative ABC transporter ATP-binding protein YhcH</fullName>
    </submittedName>
</protein>
<evidence type="ECO:0000256" key="1">
    <source>
        <dbReference type="ARBA" id="ARBA00005417"/>
    </source>
</evidence>
<dbReference type="InterPro" id="IPR003439">
    <property type="entry name" value="ABC_transporter-like_ATP-bd"/>
</dbReference>
<dbReference type="PROSITE" id="PS00211">
    <property type="entry name" value="ABC_TRANSPORTER_1"/>
    <property type="match status" value="1"/>
</dbReference>
<dbReference type="CDD" id="cd03268">
    <property type="entry name" value="ABC_BcrA_bacitracin_resist"/>
    <property type="match status" value="1"/>
</dbReference>
<evidence type="ECO:0000259" key="5">
    <source>
        <dbReference type="PROSITE" id="PS50893"/>
    </source>
</evidence>
<dbReference type="PANTHER" id="PTHR43335">
    <property type="entry name" value="ABC TRANSPORTER, ATP-BINDING PROTEIN"/>
    <property type="match status" value="1"/>
</dbReference>
<dbReference type="RefSeq" id="WP_067473081.1">
    <property type="nucleotide sequence ID" value="NZ_CP015961.1"/>
</dbReference>
<dbReference type="OrthoDB" id="9804819at2"/>
<dbReference type="KEGG" id="dtm:BJL86_1414"/>
<evidence type="ECO:0000256" key="2">
    <source>
        <dbReference type="ARBA" id="ARBA00022448"/>
    </source>
</evidence>
<dbReference type="InterPro" id="IPR003593">
    <property type="entry name" value="AAA+_ATPase"/>
</dbReference>
<gene>
    <name evidence="6" type="ORF">BJL86_1414</name>
</gene>
<keyword evidence="3" id="KW-0547">Nucleotide-binding</keyword>
<dbReference type="PANTHER" id="PTHR43335:SF4">
    <property type="entry name" value="ABC TRANSPORTER, ATP-BINDING PROTEIN"/>
    <property type="match status" value="1"/>
</dbReference>
<reference evidence="6 7" key="1">
    <citation type="submission" date="2016-06" db="EMBL/GenBank/DDBJ databases">
        <title>Complete genome sequence of a saline-alkali tolerant type strain Dietzia timorensis ID05-A0528T.</title>
        <authorList>
            <person name="Wu X."/>
        </authorList>
    </citation>
    <scope>NUCLEOTIDE SEQUENCE [LARGE SCALE GENOMIC DNA]</scope>
    <source>
        <strain evidence="6 7">ID05-A0528</strain>
    </source>
</reference>
<keyword evidence="2" id="KW-0813">Transport</keyword>
<dbReference type="InterPro" id="IPR027417">
    <property type="entry name" value="P-loop_NTPase"/>
</dbReference>